<organism evidence="1 2">
    <name type="scientific">Persicimonas caeni</name>
    <dbReference type="NCBI Taxonomy" id="2292766"/>
    <lineage>
        <taxon>Bacteria</taxon>
        <taxon>Deltaproteobacteria</taxon>
        <taxon>Bradymonadales</taxon>
        <taxon>Bradymonadaceae</taxon>
        <taxon>Persicimonas</taxon>
    </lineage>
</organism>
<name>A0A4Y6PXP0_PERCE</name>
<protein>
    <submittedName>
        <fullName evidence="1">Uncharacterized protein</fullName>
    </submittedName>
</protein>
<accession>A0A5B8Y9F4</accession>
<evidence type="ECO:0000313" key="1">
    <source>
        <dbReference type="EMBL" id="QDG53102.1"/>
    </source>
</evidence>
<dbReference type="AlphaFoldDB" id="A0A4Y6PXP0"/>
<sequence>MGAICDAGEATEKGCKACPEFTLQKDDDQPFRLVASAGVKLTSPTARERLVTFQGCTTHSANDRWTVLVARRGDRWRRITELANTDVDECERLANADGREMVACVRRDAARGTNTTGVHALIGRSGGEVSTKMLTSVEGSPGKCQQGTYRLDELRDVYGEDADGDGDDDLHVTIDKRNGRVPDHLESTCSQGFYAPRDAERFVFVNEGNELKCCR</sequence>
<accession>A0A4Y6PXP0</accession>
<reference evidence="1 2" key="1">
    <citation type="submission" date="2019-06" db="EMBL/GenBank/DDBJ databases">
        <title>Persicimonas caeni gen. nov., sp. nov., a predatory bacterium isolated from solar saltern.</title>
        <authorList>
            <person name="Wang S."/>
        </authorList>
    </citation>
    <scope>NUCLEOTIDE SEQUENCE [LARGE SCALE GENOMIC DNA]</scope>
    <source>
        <strain evidence="1 2">YN101</strain>
    </source>
</reference>
<dbReference type="Proteomes" id="UP000315995">
    <property type="component" value="Chromosome"/>
</dbReference>
<proteinExistence type="predicted"/>
<gene>
    <name evidence="1" type="ORF">FIV42_20840</name>
</gene>
<dbReference type="EMBL" id="CP041186">
    <property type="protein sequence ID" value="QDG53102.1"/>
    <property type="molecule type" value="Genomic_DNA"/>
</dbReference>
<keyword evidence="2" id="KW-1185">Reference proteome</keyword>
<evidence type="ECO:0000313" key="2">
    <source>
        <dbReference type="Proteomes" id="UP000315995"/>
    </source>
</evidence>